<organism evidence="2 3">
    <name type="scientific">Actinocrinis puniceicyclus</name>
    <dbReference type="NCBI Taxonomy" id="977794"/>
    <lineage>
        <taxon>Bacteria</taxon>
        <taxon>Bacillati</taxon>
        <taxon>Actinomycetota</taxon>
        <taxon>Actinomycetes</taxon>
        <taxon>Catenulisporales</taxon>
        <taxon>Actinospicaceae</taxon>
        <taxon>Actinocrinis</taxon>
    </lineage>
</organism>
<dbReference type="Pfam" id="PF18862">
    <property type="entry name" value="ApeA_NTD1"/>
    <property type="match status" value="1"/>
</dbReference>
<comment type="caution">
    <text evidence="2">The sequence shown here is derived from an EMBL/GenBank/DDBJ whole genome shotgun (WGS) entry which is preliminary data.</text>
</comment>
<dbReference type="EMBL" id="JAGSXH010000179">
    <property type="protein sequence ID" value="MBS2966680.1"/>
    <property type="molecule type" value="Genomic_DNA"/>
</dbReference>
<dbReference type="RefSeq" id="WP_211471993.1">
    <property type="nucleotide sequence ID" value="NZ_JAGSXH010000179.1"/>
</dbReference>
<evidence type="ECO:0000259" key="1">
    <source>
        <dbReference type="Pfam" id="PF18862"/>
    </source>
</evidence>
<sequence length="310" mass="34446">MRLLNNPQGIKTEFLAKATNAGEAVVTLMGCKVDDQDIALEDGATLYLKQRLGVSGDGVSSRAIVQDFAFELEVANLTPVEELLEVASDFQDLISIATSRNAAFSGVAFRHPEVKGRNDVYRDIDYSAEWVAQPDDLGAPRPLVFTLDAMGGVPALARWAAESRKYRSELGRVMSTRYVKSMYVSDKLLNRVAALESFDRALTGRTNDTLRNRLKRSAERAGAEFKAMIGDIDKWSMIVKSDRNDVAHHLGQGREGAVQYFLAESAYWLFVMNMLRVCDAPQTVFDSIAKYREFSMLCDRVPALVQATMP</sequence>
<dbReference type="AlphaFoldDB" id="A0A8J7WTX9"/>
<dbReference type="Proteomes" id="UP000677913">
    <property type="component" value="Unassembled WGS sequence"/>
</dbReference>
<name>A0A8J7WTX9_9ACTN</name>
<keyword evidence="3" id="KW-1185">Reference proteome</keyword>
<feature type="domain" description="ApeA N-terminal" evidence="1">
    <location>
        <begin position="32"/>
        <end position="118"/>
    </location>
</feature>
<accession>A0A8J7WTX9</accession>
<dbReference type="InterPro" id="IPR041223">
    <property type="entry name" value="ApeA_NTD"/>
</dbReference>
<proteinExistence type="predicted"/>
<evidence type="ECO:0000313" key="3">
    <source>
        <dbReference type="Proteomes" id="UP000677913"/>
    </source>
</evidence>
<evidence type="ECO:0000313" key="2">
    <source>
        <dbReference type="EMBL" id="MBS2966680.1"/>
    </source>
</evidence>
<reference evidence="2" key="1">
    <citation type="submission" date="2021-04" db="EMBL/GenBank/DDBJ databases">
        <title>Genome based classification of Actinospica acidithermotolerans sp. nov., an actinobacterium isolated from an Indonesian hot spring.</title>
        <authorList>
            <person name="Kusuma A.B."/>
            <person name="Putra K.E."/>
            <person name="Nafisah S."/>
            <person name="Loh J."/>
            <person name="Nouioui I."/>
            <person name="Goodfellow M."/>
        </authorList>
    </citation>
    <scope>NUCLEOTIDE SEQUENCE</scope>
    <source>
        <strain evidence="2">DSM 45618</strain>
    </source>
</reference>
<gene>
    <name evidence="2" type="ORF">KGA66_26825</name>
</gene>
<protein>
    <recommendedName>
        <fullName evidence="1">ApeA N-terminal domain-containing protein</fullName>
    </recommendedName>
</protein>